<reference evidence="3 4" key="1">
    <citation type="submission" date="2015-09" db="EMBL/GenBank/DDBJ databases">
        <title>Draft genome of the parasitic nematode Teladorsagia circumcincta isolate WARC Sus (inbred).</title>
        <authorList>
            <person name="Mitreva M."/>
        </authorList>
    </citation>
    <scope>NUCLEOTIDE SEQUENCE [LARGE SCALE GENOMIC DNA]</scope>
    <source>
        <strain evidence="3 4">S</strain>
    </source>
</reference>
<comment type="similarity">
    <text evidence="1">Belongs to the serpin family.</text>
</comment>
<dbReference type="InterPro" id="IPR000215">
    <property type="entry name" value="Serpin_fam"/>
</dbReference>
<evidence type="ECO:0000256" key="1">
    <source>
        <dbReference type="ARBA" id="ARBA00009500"/>
    </source>
</evidence>
<dbReference type="Pfam" id="PF00079">
    <property type="entry name" value="Serpin"/>
    <property type="match status" value="1"/>
</dbReference>
<evidence type="ECO:0000313" key="4">
    <source>
        <dbReference type="Proteomes" id="UP000230423"/>
    </source>
</evidence>
<dbReference type="InterPro" id="IPR036186">
    <property type="entry name" value="Serpin_sf"/>
</dbReference>
<accession>A0A2G9UC19</accession>
<dbReference type="PANTHER" id="PTHR11461">
    <property type="entry name" value="SERINE PROTEASE INHIBITOR, SERPIN"/>
    <property type="match status" value="1"/>
</dbReference>
<dbReference type="InterPro" id="IPR023796">
    <property type="entry name" value="Serpin_dom"/>
</dbReference>
<feature type="domain" description="Serpin" evidence="2">
    <location>
        <begin position="1"/>
        <end position="113"/>
    </location>
</feature>
<evidence type="ECO:0000313" key="3">
    <source>
        <dbReference type="EMBL" id="PIO67787.1"/>
    </source>
</evidence>
<dbReference type="Gene3D" id="3.30.497.10">
    <property type="entry name" value="Antithrombin, subunit I, domain 2"/>
    <property type="match status" value="1"/>
</dbReference>
<sequence length="131" mass="14402">MVQAGAKGNTKSQINSVISKGASDNEIEEHYSRLYSQIMNATGGVKSRIANGFFANKQFQIEKAYEKTIKEKYNAKVEALDFGKAKESAKVIDNFISETTAGKIHDMVTEKTVQGTLPKQVSYFVIANANC</sequence>
<name>A0A2G9UC19_TELCI</name>
<dbReference type="PANTHER" id="PTHR11461:SF211">
    <property type="entry name" value="GH10112P-RELATED"/>
    <property type="match status" value="1"/>
</dbReference>
<dbReference type="InterPro" id="IPR042178">
    <property type="entry name" value="Serpin_sf_1"/>
</dbReference>
<dbReference type="GO" id="GO:0005615">
    <property type="term" value="C:extracellular space"/>
    <property type="evidence" value="ECO:0007669"/>
    <property type="project" value="InterPro"/>
</dbReference>
<protein>
    <recommendedName>
        <fullName evidence="2">Serpin domain-containing protein</fullName>
    </recommendedName>
</protein>
<dbReference type="OrthoDB" id="9518664at2759"/>
<dbReference type="Proteomes" id="UP000230423">
    <property type="component" value="Unassembled WGS sequence"/>
</dbReference>
<dbReference type="SUPFAM" id="SSF56574">
    <property type="entry name" value="Serpins"/>
    <property type="match status" value="1"/>
</dbReference>
<gene>
    <name evidence="3" type="ORF">TELCIR_10452</name>
</gene>
<keyword evidence="4" id="KW-1185">Reference proteome</keyword>
<dbReference type="AlphaFoldDB" id="A0A2G9UC19"/>
<dbReference type="EMBL" id="KZ347412">
    <property type="protein sequence ID" value="PIO67787.1"/>
    <property type="molecule type" value="Genomic_DNA"/>
</dbReference>
<dbReference type="GO" id="GO:0004867">
    <property type="term" value="F:serine-type endopeptidase inhibitor activity"/>
    <property type="evidence" value="ECO:0007669"/>
    <property type="project" value="InterPro"/>
</dbReference>
<organism evidence="3 4">
    <name type="scientific">Teladorsagia circumcincta</name>
    <name type="common">Brown stomach worm</name>
    <name type="synonym">Ostertagia circumcincta</name>
    <dbReference type="NCBI Taxonomy" id="45464"/>
    <lineage>
        <taxon>Eukaryota</taxon>
        <taxon>Metazoa</taxon>
        <taxon>Ecdysozoa</taxon>
        <taxon>Nematoda</taxon>
        <taxon>Chromadorea</taxon>
        <taxon>Rhabditida</taxon>
        <taxon>Rhabditina</taxon>
        <taxon>Rhabditomorpha</taxon>
        <taxon>Strongyloidea</taxon>
        <taxon>Trichostrongylidae</taxon>
        <taxon>Teladorsagia</taxon>
    </lineage>
</organism>
<proteinExistence type="inferred from homology"/>
<evidence type="ECO:0000259" key="2">
    <source>
        <dbReference type="Pfam" id="PF00079"/>
    </source>
</evidence>